<accession>A0A2H0CHT2</accession>
<reference evidence="1 2" key="1">
    <citation type="submission" date="2017-09" db="EMBL/GenBank/DDBJ databases">
        <title>Depth-based differentiation of microbial function through sediment-hosted aquifers and enrichment of novel symbionts in the deep terrestrial subsurface.</title>
        <authorList>
            <person name="Probst A.J."/>
            <person name="Ladd B."/>
            <person name="Jarett J.K."/>
            <person name="Geller-Mcgrath D.E."/>
            <person name="Sieber C.M."/>
            <person name="Emerson J.B."/>
            <person name="Anantharaman K."/>
            <person name="Thomas B.C."/>
            <person name="Malmstrom R."/>
            <person name="Stieglmeier M."/>
            <person name="Klingl A."/>
            <person name="Woyke T."/>
            <person name="Ryan C.M."/>
            <person name="Banfield J.F."/>
        </authorList>
    </citation>
    <scope>NUCLEOTIDE SEQUENCE [LARGE SCALE GENOMIC DNA]</scope>
    <source>
        <strain evidence="1">CG22_combo_CG10-13_8_21_14_all_32_8</strain>
    </source>
</reference>
<dbReference type="GO" id="GO:0019748">
    <property type="term" value="P:secondary metabolic process"/>
    <property type="evidence" value="ECO:0007669"/>
    <property type="project" value="InterPro"/>
</dbReference>
<sequence length="302" mass="34983">MNIEFEKKIISLFGENGNKWLQSIPELVSKYEKDWNIKVSPPFKLSYNYVCPAETLDGKNAVLKLSFPDNKEFALELEALKRFPKSVSIQIIKEDISNGAVLIERAVSGAPLRTIKSEEEQISIASDIISKLHIPISNDFNFTFPSILDWFKAFERYEKKYGVKSGPVPKKLLDLGEGIFKQFLQEKRQQYLLHGDLHSDNVISSQRGWLVIDPKGITGEREFELGAYLRNPYYDFPKESHYSKLESRRILQFSEELGFDKERVRQWALACAVISMLWFLEDEGTFKEIYVRNAELLNNLKI</sequence>
<evidence type="ECO:0008006" key="3">
    <source>
        <dbReference type="Google" id="ProtNLM"/>
    </source>
</evidence>
<dbReference type="Gene3D" id="3.90.1200.10">
    <property type="match status" value="1"/>
</dbReference>
<evidence type="ECO:0000313" key="1">
    <source>
        <dbReference type="EMBL" id="PIP68928.1"/>
    </source>
</evidence>
<protein>
    <recommendedName>
        <fullName evidence="3">Aminoglycoside/hydroxyurea antibiotic resistance kinase</fullName>
    </recommendedName>
</protein>
<dbReference type="SUPFAM" id="SSF56112">
    <property type="entry name" value="Protein kinase-like (PK-like)"/>
    <property type="match status" value="1"/>
</dbReference>
<dbReference type="GO" id="GO:0016773">
    <property type="term" value="F:phosphotransferase activity, alcohol group as acceptor"/>
    <property type="evidence" value="ECO:0007669"/>
    <property type="project" value="InterPro"/>
</dbReference>
<dbReference type="Pfam" id="PF04655">
    <property type="entry name" value="APH_6_hur"/>
    <property type="match status" value="1"/>
</dbReference>
<comment type="caution">
    <text evidence="1">The sequence shown here is derived from an EMBL/GenBank/DDBJ whole genome shotgun (WGS) entry which is preliminary data.</text>
</comment>
<dbReference type="AlphaFoldDB" id="A0A2H0CHT2"/>
<dbReference type="EMBL" id="PCTI01000034">
    <property type="protein sequence ID" value="PIP68928.1"/>
    <property type="molecule type" value="Genomic_DNA"/>
</dbReference>
<name>A0A2H0CHT2_9BACT</name>
<organism evidence="1 2">
    <name type="scientific">Candidatus Nomurabacteria bacterium CG22_combo_CG10-13_8_21_14_all_32_8</name>
    <dbReference type="NCBI Taxonomy" id="1974732"/>
    <lineage>
        <taxon>Bacteria</taxon>
        <taxon>Candidatus Nomuraibacteriota</taxon>
    </lineage>
</organism>
<proteinExistence type="predicted"/>
<dbReference type="InterPro" id="IPR011009">
    <property type="entry name" value="Kinase-like_dom_sf"/>
</dbReference>
<dbReference type="Proteomes" id="UP000229176">
    <property type="component" value="Unassembled WGS sequence"/>
</dbReference>
<gene>
    <name evidence="1" type="ORF">COW91_02160</name>
</gene>
<evidence type="ECO:0000313" key="2">
    <source>
        <dbReference type="Proteomes" id="UP000229176"/>
    </source>
</evidence>
<dbReference type="InterPro" id="IPR006748">
    <property type="entry name" value="NH2Glyco/OHUrea_AB-resist_kin"/>
</dbReference>